<dbReference type="EMBL" id="AMCI01001190">
    <property type="protein sequence ID" value="EJX06351.1"/>
    <property type="molecule type" value="Genomic_DNA"/>
</dbReference>
<accession>J9D199</accession>
<dbReference type="AlphaFoldDB" id="J9D199"/>
<organism evidence="1">
    <name type="scientific">gut metagenome</name>
    <dbReference type="NCBI Taxonomy" id="749906"/>
    <lineage>
        <taxon>unclassified sequences</taxon>
        <taxon>metagenomes</taxon>
        <taxon>organismal metagenomes</taxon>
    </lineage>
</organism>
<evidence type="ECO:0000313" key="1">
    <source>
        <dbReference type="EMBL" id="EJX06351.1"/>
    </source>
</evidence>
<protein>
    <submittedName>
        <fullName evidence="1">Uncharacterized protein</fullName>
    </submittedName>
</protein>
<proteinExistence type="predicted"/>
<name>J9D199_9ZZZZ</name>
<sequence length="86" mass="10086">MVGRICRVLFHTTDQFFHPLKLQGRAKIAGEHLALRDQFSDILKIQFSLFQIFLQHPFVAHGEVFLKLSRILGFFKVQTIFIQPFL</sequence>
<comment type="caution">
    <text evidence="1">The sequence shown here is derived from an EMBL/GenBank/DDBJ whole genome shotgun (WGS) entry which is preliminary data.</text>
</comment>
<reference evidence="1" key="1">
    <citation type="journal article" date="2012" name="PLoS ONE">
        <title>Gene sets for utilization of primary and secondary nutrition supplies in the distal gut of endangered iberian lynx.</title>
        <authorList>
            <person name="Alcaide M."/>
            <person name="Messina E."/>
            <person name="Richter M."/>
            <person name="Bargiela R."/>
            <person name="Peplies J."/>
            <person name="Huws S.A."/>
            <person name="Newbold C.J."/>
            <person name="Golyshin P.N."/>
            <person name="Simon M.A."/>
            <person name="Lopez G."/>
            <person name="Yakimov M.M."/>
            <person name="Ferrer M."/>
        </authorList>
    </citation>
    <scope>NUCLEOTIDE SEQUENCE</scope>
</reference>
<gene>
    <name evidence="1" type="ORF">EVA_05544</name>
</gene>